<dbReference type="SUPFAM" id="SSF89562">
    <property type="entry name" value="RraA-like"/>
    <property type="match status" value="1"/>
</dbReference>
<organism evidence="6 7">
    <name type="scientific">Cognatishimia maritima</name>
    <dbReference type="NCBI Taxonomy" id="870908"/>
    <lineage>
        <taxon>Bacteria</taxon>
        <taxon>Pseudomonadati</taxon>
        <taxon>Pseudomonadota</taxon>
        <taxon>Alphaproteobacteria</taxon>
        <taxon>Rhodobacterales</taxon>
        <taxon>Paracoccaceae</taxon>
        <taxon>Cognatishimia</taxon>
    </lineage>
</organism>
<gene>
    <name evidence="6" type="ORF">SAMN04488044_3328</name>
</gene>
<dbReference type="RefSeq" id="WP_072794152.1">
    <property type="nucleotide sequence ID" value="NZ_FQWM01000009.1"/>
</dbReference>
<dbReference type="InterPro" id="IPR005493">
    <property type="entry name" value="RraA/RraA-like"/>
</dbReference>
<dbReference type="PANTHER" id="PTHR33254">
    <property type="entry name" value="4-HYDROXY-4-METHYL-2-OXOGLUTARATE ALDOLASE 3-RELATED"/>
    <property type="match status" value="1"/>
</dbReference>
<keyword evidence="5" id="KW-0460">Magnesium</keyword>
<feature type="binding site" evidence="5">
    <location>
        <begin position="90"/>
        <end position="93"/>
    </location>
    <ligand>
        <name>substrate</name>
    </ligand>
</feature>
<dbReference type="PANTHER" id="PTHR33254:SF4">
    <property type="entry name" value="4-HYDROXY-4-METHYL-2-OXOGLUTARATE ALDOLASE 3-RELATED"/>
    <property type="match status" value="1"/>
</dbReference>
<feature type="binding site" evidence="5">
    <location>
        <position position="113"/>
    </location>
    <ligand>
        <name>Mg(2+)</name>
        <dbReference type="ChEBI" id="CHEBI:18420"/>
    </ligand>
</feature>
<dbReference type="Gene3D" id="3.50.30.40">
    <property type="entry name" value="Ribonuclease E inhibitor RraA/RraA-like"/>
    <property type="match status" value="1"/>
</dbReference>
<reference evidence="7" key="1">
    <citation type="submission" date="2016-11" db="EMBL/GenBank/DDBJ databases">
        <authorList>
            <person name="Varghese N."/>
            <person name="Submissions S."/>
        </authorList>
    </citation>
    <scope>NUCLEOTIDE SEQUENCE [LARGE SCALE GENOMIC DNA]</scope>
    <source>
        <strain evidence="7">DSM 28223</strain>
    </source>
</reference>
<dbReference type="AlphaFoldDB" id="A0A1M5W055"/>
<dbReference type="Proteomes" id="UP000184211">
    <property type="component" value="Unassembled WGS sequence"/>
</dbReference>
<dbReference type="OrthoDB" id="9812532at2"/>
<dbReference type="GO" id="GO:0046872">
    <property type="term" value="F:metal ion binding"/>
    <property type="evidence" value="ECO:0007669"/>
    <property type="project" value="UniProtKB-KW"/>
</dbReference>
<dbReference type="STRING" id="870908.SAMN04488044_3328"/>
<dbReference type="Pfam" id="PF03737">
    <property type="entry name" value="RraA-like"/>
    <property type="match status" value="1"/>
</dbReference>
<comment type="cofactor">
    <cofactor evidence="1">
        <name>a divalent metal cation</name>
        <dbReference type="ChEBI" id="CHEBI:60240"/>
    </cofactor>
</comment>
<comment type="cofactor">
    <cofactor evidence="5">
        <name>Mg(2+)</name>
        <dbReference type="ChEBI" id="CHEBI:18420"/>
    </cofactor>
</comment>
<evidence type="ECO:0000256" key="3">
    <source>
        <dbReference type="ARBA" id="ARBA00029596"/>
    </source>
</evidence>
<evidence type="ECO:0000256" key="2">
    <source>
        <dbReference type="ARBA" id="ARBA00016549"/>
    </source>
</evidence>
<name>A0A1M5W055_9RHOB</name>
<evidence type="ECO:0000313" key="6">
    <source>
        <dbReference type="EMBL" id="SHH80553.1"/>
    </source>
</evidence>
<accession>A0A1M5W055</accession>
<evidence type="ECO:0000313" key="7">
    <source>
        <dbReference type="Proteomes" id="UP000184211"/>
    </source>
</evidence>
<evidence type="ECO:0000256" key="4">
    <source>
        <dbReference type="ARBA" id="ARBA00030169"/>
    </source>
</evidence>
<evidence type="ECO:0000256" key="1">
    <source>
        <dbReference type="ARBA" id="ARBA00001968"/>
    </source>
</evidence>
<protein>
    <recommendedName>
        <fullName evidence="2">Putative 4-hydroxy-4-methyl-2-oxoglutarate aldolase</fullName>
    </recommendedName>
    <alternativeName>
        <fullName evidence="3">Regulator of ribonuclease activity homolog</fullName>
    </alternativeName>
    <alternativeName>
        <fullName evidence="4">RraA-like protein</fullName>
    </alternativeName>
</protein>
<dbReference type="CDD" id="cd16841">
    <property type="entry name" value="RraA_family"/>
    <property type="match status" value="1"/>
</dbReference>
<evidence type="ECO:0000256" key="5">
    <source>
        <dbReference type="PIRSR" id="PIRSR605493-1"/>
    </source>
</evidence>
<dbReference type="EMBL" id="FQWM01000009">
    <property type="protein sequence ID" value="SHH80553.1"/>
    <property type="molecule type" value="Genomic_DNA"/>
</dbReference>
<keyword evidence="5" id="KW-0479">Metal-binding</keyword>
<sequence>MDDLTPLQEIGTPTISDALEALGLQGATIGITPAWPFGKRVVGRAVTVGLTAAGETPPSSHLGVNAISGAKKGSVLVIDNGGRTDVSSFGGILATAASLNGLEGVVIDGACRDIDDYVGLDFPVFARGSVVATARRRVMELSTNKLVQLGGRQVRPDDVIVGDRSGVVVVPKEHLAAVISKSCELEAREQQMVADLRGGMDLAEVDAKYSYEQMLTTDANDDTHSTREDD</sequence>
<keyword evidence="7" id="KW-1185">Reference proteome</keyword>
<proteinExistence type="predicted"/>
<feature type="binding site" evidence="5">
    <location>
        <position position="112"/>
    </location>
    <ligand>
        <name>substrate</name>
    </ligand>
</feature>
<dbReference type="InterPro" id="IPR036704">
    <property type="entry name" value="RraA/RraA-like_sf"/>
</dbReference>